<dbReference type="CDD" id="cd07527">
    <property type="entry name" value="HAD_ScGPP-like"/>
    <property type="match status" value="1"/>
</dbReference>
<dbReference type="InterPro" id="IPR036412">
    <property type="entry name" value="HAD-like_sf"/>
</dbReference>
<dbReference type="InterPro" id="IPR023214">
    <property type="entry name" value="HAD_sf"/>
</dbReference>
<reference evidence="2" key="2">
    <citation type="submission" date="2010-04" db="EMBL/GenBank/DDBJ databases">
        <title>Genome sequence of Salinibacter ruber M8.</title>
        <authorList>
            <consortium name="Genoscope"/>
        </authorList>
    </citation>
    <scope>NUCLEOTIDE SEQUENCE [LARGE SCALE GENOMIC DNA]</scope>
    <source>
        <strain evidence="2">M8</strain>
    </source>
</reference>
<proteinExistence type="predicted"/>
<dbReference type="SFLD" id="SFLDS00003">
    <property type="entry name" value="Haloacid_Dehalogenase"/>
    <property type="match status" value="1"/>
</dbReference>
<gene>
    <name evidence="1" type="primary">yfbT</name>
    <name evidence="1" type="ordered locus">SRM_02959</name>
</gene>
<dbReference type="InterPro" id="IPR023198">
    <property type="entry name" value="PGP-like_dom2"/>
</dbReference>
<dbReference type="PANTHER" id="PTHR43481">
    <property type="entry name" value="FRUCTOSE-1-PHOSPHATE PHOSPHATASE"/>
    <property type="match status" value="1"/>
</dbReference>
<dbReference type="SFLD" id="SFLDG01135">
    <property type="entry name" value="C1.5.6:_HAD__Beta-PGM__Phospha"/>
    <property type="match status" value="1"/>
</dbReference>
<dbReference type="HOGENOM" id="CLU_045011_13_4_10"/>
<dbReference type="Proteomes" id="UP000000933">
    <property type="component" value="Chromosome"/>
</dbReference>
<dbReference type="AlphaFoldDB" id="D5HCX5"/>
<dbReference type="Gene3D" id="1.10.150.240">
    <property type="entry name" value="Putative phosphatase, domain 2"/>
    <property type="match status" value="1"/>
</dbReference>
<accession>D5HCX5</accession>
<dbReference type="SUPFAM" id="SSF56784">
    <property type="entry name" value="HAD-like"/>
    <property type="match status" value="1"/>
</dbReference>
<dbReference type="Pfam" id="PF00702">
    <property type="entry name" value="Hydrolase"/>
    <property type="match status" value="1"/>
</dbReference>
<evidence type="ECO:0000313" key="2">
    <source>
        <dbReference type="Proteomes" id="UP000000933"/>
    </source>
</evidence>
<dbReference type="GO" id="GO:0050308">
    <property type="term" value="F:sugar-phosphatase activity"/>
    <property type="evidence" value="ECO:0007669"/>
    <property type="project" value="TreeGrafter"/>
</dbReference>
<dbReference type="PANTHER" id="PTHR43481:SF4">
    <property type="entry name" value="GLYCEROL-1-PHOSPHATE PHOSPHOHYDROLASE 1-RELATED"/>
    <property type="match status" value="1"/>
</dbReference>
<dbReference type="KEGG" id="srm:SRM_02959"/>
<dbReference type="NCBIfam" id="TIGR01509">
    <property type="entry name" value="HAD-SF-IA-v3"/>
    <property type="match status" value="1"/>
</dbReference>
<dbReference type="EC" id="3.1.3.-" evidence="1"/>
<dbReference type="NCBIfam" id="TIGR01549">
    <property type="entry name" value="HAD-SF-IA-v1"/>
    <property type="match status" value="1"/>
</dbReference>
<keyword evidence="1" id="KW-0378">Hydrolase</keyword>
<dbReference type="SFLD" id="SFLDG01129">
    <property type="entry name" value="C1.5:_HAD__Beta-PGM__Phosphata"/>
    <property type="match status" value="1"/>
</dbReference>
<protein>
    <submittedName>
        <fullName evidence="1">Phosphatase</fullName>
        <ecNumber evidence="1">3.1.3.-</ecNumber>
    </submittedName>
</protein>
<dbReference type="InterPro" id="IPR006439">
    <property type="entry name" value="HAD-SF_hydro_IA"/>
</dbReference>
<evidence type="ECO:0000313" key="1">
    <source>
        <dbReference type="EMBL" id="CBH25880.1"/>
    </source>
</evidence>
<dbReference type="EMBL" id="FP565814">
    <property type="protein sequence ID" value="CBH25880.1"/>
    <property type="molecule type" value="Genomic_DNA"/>
</dbReference>
<organism evidence="1 2">
    <name type="scientific">Salinibacter ruber (strain M8)</name>
    <dbReference type="NCBI Taxonomy" id="761659"/>
    <lineage>
        <taxon>Bacteria</taxon>
        <taxon>Pseudomonadati</taxon>
        <taxon>Rhodothermota</taxon>
        <taxon>Rhodothermia</taxon>
        <taxon>Rhodothermales</taxon>
        <taxon>Salinibacteraceae</taxon>
        <taxon>Salinibacter</taxon>
    </lineage>
</organism>
<reference evidence="1 2" key="1">
    <citation type="journal article" date="2010" name="ISME J.">
        <title>Fine-scale evolution: genomic, phenotypic and ecological differentiation in two coexisting Salinibacter ruber strains.</title>
        <authorList>
            <person name="Pena A."/>
            <person name="Teeling H."/>
            <person name="Huerta-Cepas J."/>
            <person name="Santos F."/>
            <person name="Yarza P."/>
            <person name="Brito-Echeverria J."/>
            <person name="Lucio M."/>
            <person name="Schmitt-Kopplin P."/>
            <person name="Meseguer I."/>
            <person name="Schenowitz C."/>
            <person name="Dossat C."/>
            <person name="Barbe V."/>
            <person name="Dopazo J."/>
            <person name="Rossello-Mora R."/>
            <person name="Schuler M."/>
            <person name="Glockner F.O."/>
            <person name="Amann R."/>
            <person name="Gabaldon T."/>
            <person name="Anton J."/>
        </authorList>
    </citation>
    <scope>NUCLEOTIDE SEQUENCE [LARGE SCALE GENOMIC DNA]</scope>
    <source>
        <strain evidence="1 2">M8</strain>
    </source>
</reference>
<sequence>MLPLVPADVNCPSNAAGPMALLCDAIIFDLDGVLVDSDAVITRRWKRWAEERGIPFEEVEAVQTGRPAIEVIEEVAPHLDPEAEIDRLGDEMAADTEGVEAFDGAKALLDRLPEDRWAIATSGRHRTATARMTHVGLPEPEVFVTADDVEQGKPAPEPYQQAATGLGIDPGRCVVLEDAPAGVASARRAGASVLGVSTSTSPNALAAATAVIPHVEALDVRAEEAGLRVDWQHEEQA</sequence>
<name>D5HCX5_SALRM</name>
<dbReference type="Gene3D" id="3.40.50.1000">
    <property type="entry name" value="HAD superfamily/HAD-like"/>
    <property type="match status" value="1"/>
</dbReference>
<dbReference type="InterPro" id="IPR051806">
    <property type="entry name" value="HAD-like_SPP"/>
</dbReference>